<dbReference type="STRING" id="363870.NG54_03445"/>
<dbReference type="SUPFAM" id="SSF160719">
    <property type="entry name" value="gpW/gp25-like"/>
    <property type="match status" value="1"/>
</dbReference>
<dbReference type="RefSeq" id="WP_035353216.1">
    <property type="nucleotide sequence ID" value="NZ_JRUN01000006.1"/>
</dbReference>
<reference evidence="1 2" key="1">
    <citation type="submission" date="2014-10" db="EMBL/GenBank/DDBJ databases">
        <title>Draft genome of phytase producing Bacillus ginsengihumi strain M2.11.</title>
        <authorList>
            <person name="Toymentseva A."/>
            <person name="Boulygina E.A."/>
            <person name="Kazakov S.V."/>
            <person name="Kayumov I."/>
            <person name="Suleimanova A.D."/>
            <person name="Mardanova A.M."/>
            <person name="Maria S.N."/>
            <person name="Sergey M.Y."/>
            <person name="Sharipova M.R."/>
        </authorList>
    </citation>
    <scope>NUCLEOTIDE SEQUENCE [LARGE SCALE GENOMIC DNA]</scope>
    <source>
        <strain evidence="1 2">M2.11</strain>
    </source>
</reference>
<evidence type="ECO:0000313" key="2">
    <source>
        <dbReference type="Proteomes" id="UP000030588"/>
    </source>
</evidence>
<dbReference type="EMBL" id="JRUN01000006">
    <property type="protein sequence ID" value="KHD86379.1"/>
    <property type="molecule type" value="Genomic_DNA"/>
</dbReference>
<comment type="caution">
    <text evidence="1">The sequence shown here is derived from an EMBL/GenBank/DDBJ whole genome shotgun (WGS) entry which is preliminary data.</text>
</comment>
<dbReference type="Gene3D" id="3.10.450.40">
    <property type="match status" value="1"/>
</dbReference>
<evidence type="ECO:0008006" key="3">
    <source>
        <dbReference type="Google" id="ProtNLM"/>
    </source>
</evidence>
<dbReference type="AlphaFoldDB" id="A0A0A6VIC4"/>
<evidence type="ECO:0000313" key="1">
    <source>
        <dbReference type="EMBL" id="KHD86379.1"/>
    </source>
</evidence>
<sequence length="121" mass="13252">MFSPKILDGDIVIENGDVVMVEDDEELAQSLRIVLGTRKGEFALEPDHGLTFDNILGKQANEFEARDDIIEALSQDDRVSAVTGITFADDRTKRRRSISISVQKEDGTEIDVEGVDVDGAG</sequence>
<organism evidence="1 2">
    <name type="scientific">Heyndrickxia ginsengihumi</name>
    <dbReference type="NCBI Taxonomy" id="363870"/>
    <lineage>
        <taxon>Bacteria</taxon>
        <taxon>Bacillati</taxon>
        <taxon>Bacillota</taxon>
        <taxon>Bacilli</taxon>
        <taxon>Bacillales</taxon>
        <taxon>Bacillaceae</taxon>
        <taxon>Heyndrickxia</taxon>
    </lineage>
</organism>
<proteinExistence type="predicted"/>
<dbReference type="Proteomes" id="UP000030588">
    <property type="component" value="Unassembled WGS sequence"/>
</dbReference>
<gene>
    <name evidence="1" type="ORF">NG54_03445</name>
</gene>
<name>A0A0A6VIC4_9BACI</name>
<dbReference type="Pfam" id="PF10934">
    <property type="entry name" value="Sheath_initiator"/>
    <property type="match status" value="1"/>
</dbReference>
<protein>
    <recommendedName>
        <fullName evidence="3">DUF2634 domain-containing protein</fullName>
    </recommendedName>
</protein>
<accession>A0A0A6VIC4</accession>
<dbReference type="InterPro" id="IPR020288">
    <property type="entry name" value="Sheath_initiator"/>
</dbReference>